<feature type="signal peptide" evidence="1">
    <location>
        <begin position="1"/>
        <end position="22"/>
    </location>
</feature>
<dbReference type="EMBL" id="DTGR01000221">
    <property type="protein sequence ID" value="HHS30902.1"/>
    <property type="molecule type" value="Genomic_DNA"/>
</dbReference>
<dbReference type="Gene3D" id="1.25.40.10">
    <property type="entry name" value="Tetratricopeptide repeat domain"/>
    <property type="match status" value="1"/>
</dbReference>
<organism evidence="2">
    <name type="scientific">Desulfobacca acetoxidans</name>
    <dbReference type="NCBI Taxonomy" id="60893"/>
    <lineage>
        <taxon>Bacteria</taxon>
        <taxon>Pseudomonadati</taxon>
        <taxon>Thermodesulfobacteriota</taxon>
        <taxon>Desulfobaccia</taxon>
        <taxon>Desulfobaccales</taxon>
        <taxon>Desulfobaccaceae</taxon>
        <taxon>Desulfobacca</taxon>
    </lineage>
</organism>
<protein>
    <submittedName>
        <fullName evidence="2">Tetratricopeptide repeat protein</fullName>
    </submittedName>
</protein>
<sequence>MLKTFALILLVLSLALFSGSCAVHRAEAPAIKPPEEEADCSIPVLQDELARLEHALKGPGEGRVNDLLRVARLSFLLGELSPKEEKSRYFEKGEHYSQLLLREKPYGVEGHYWLALNLCGLAEQGGARRGLKMVPEIVEELEKALKENPAYDQAGPHRVLGRIYFECPSWPLSVGNIPQAYSHLSAAVAIAPENSTNHLFLAEALFKMGKTEEARQELQMVLNGTRNALCRKFLEEDRQEALRLLQKK</sequence>
<dbReference type="Pfam" id="PF14559">
    <property type="entry name" value="TPR_19"/>
    <property type="match status" value="1"/>
</dbReference>
<dbReference type="InterPro" id="IPR011990">
    <property type="entry name" value="TPR-like_helical_dom_sf"/>
</dbReference>
<comment type="caution">
    <text evidence="2">The sequence shown here is derived from an EMBL/GenBank/DDBJ whole genome shotgun (WGS) entry which is preliminary data.</text>
</comment>
<evidence type="ECO:0000256" key="1">
    <source>
        <dbReference type="SAM" id="SignalP"/>
    </source>
</evidence>
<keyword evidence="1" id="KW-0732">Signal</keyword>
<feature type="chain" id="PRO_5030650730" evidence="1">
    <location>
        <begin position="23"/>
        <end position="248"/>
    </location>
</feature>
<accession>A0A7V6A5Z7</accession>
<gene>
    <name evidence="2" type="ORF">ENV52_14530</name>
</gene>
<dbReference type="SUPFAM" id="SSF48452">
    <property type="entry name" value="TPR-like"/>
    <property type="match status" value="1"/>
</dbReference>
<dbReference type="AlphaFoldDB" id="A0A7V6A5Z7"/>
<reference evidence="2" key="1">
    <citation type="journal article" date="2020" name="mSystems">
        <title>Genome- and Community-Level Interaction Insights into Carbon Utilization and Element Cycling Functions of Hydrothermarchaeota in Hydrothermal Sediment.</title>
        <authorList>
            <person name="Zhou Z."/>
            <person name="Liu Y."/>
            <person name="Xu W."/>
            <person name="Pan J."/>
            <person name="Luo Z.H."/>
            <person name="Li M."/>
        </authorList>
    </citation>
    <scope>NUCLEOTIDE SEQUENCE [LARGE SCALE GENOMIC DNA]</scope>
    <source>
        <strain evidence="2">SpSt-767</strain>
    </source>
</reference>
<proteinExistence type="predicted"/>
<evidence type="ECO:0000313" key="2">
    <source>
        <dbReference type="EMBL" id="HHS30902.1"/>
    </source>
</evidence>
<dbReference type="PROSITE" id="PS51257">
    <property type="entry name" value="PROKAR_LIPOPROTEIN"/>
    <property type="match status" value="1"/>
</dbReference>
<name>A0A7V6A5Z7_9BACT</name>